<dbReference type="Pfam" id="PF01494">
    <property type="entry name" value="FAD_binding_3"/>
    <property type="match status" value="1"/>
</dbReference>
<dbReference type="Proteomes" id="UP000028123">
    <property type="component" value="Unassembled WGS sequence"/>
</dbReference>
<dbReference type="SUPFAM" id="SSF54373">
    <property type="entry name" value="FAD-linked reductases, C-terminal domain"/>
    <property type="match status" value="1"/>
</dbReference>
<dbReference type="AlphaFoldDB" id="A0A081NYH7"/>
<evidence type="ECO:0000256" key="3">
    <source>
        <dbReference type="ARBA" id="ARBA00022630"/>
    </source>
</evidence>
<evidence type="ECO:0000256" key="1">
    <source>
        <dbReference type="ARBA" id="ARBA00001974"/>
    </source>
</evidence>
<dbReference type="InterPro" id="IPR036188">
    <property type="entry name" value="FAD/NAD-bd_sf"/>
</dbReference>
<evidence type="ECO:0000259" key="7">
    <source>
        <dbReference type="Pfam" id="PF26311"/>
    </source>
</evidence>
<keyword evidence="9" id="KW-1185">Reference proteome</keyword>
<comment type="cofactor">
    <cofactor evidence="1">
        <name>FAD</name>
        <dbReference type="ChEBI" id="CHEBI:57692"/>
    </cofactor>
</comment>
<dbReference type="InterPro" id="IPR059103">
    <property type="entry name" value="FixC-like_C"/>
</dbReference>
<feature type="domain" description="FixC-like C-terminal" evidence="7">
    <location>
        <begin position="367"/>
        <end position="431"/>
    </location>
</feature>
<evidence type="ECO:0000313" key="9">
    <source>
        <dbReference type="Proteomes" id="UP000028123"/>
    </source>
</evidence>
<dbReference type="Gene3D" id="3.50.50.60">
    <property type="entry name" value="FAD/NAD(P)-binding domain"/>
    <property type="match status" value="1"/>
</dbReference>
<dbReference type="PROSITE" id="PS51257">
    <property type="entry name" value="PROKAR_LIPOPROTEIN"/>
    <property type="match status" value="1"/>
</dbReference>
<protein>
    <submittedName>
        <fullName evidence="8">Protein fixC</fullName>
    </submittedName>
</protein>
<dbReference type="Pfam" id="PF26311">
    <property type="entry name" value="ETF-QO_FixC_C"/>
    <property type="match status" value="1"/>
</dbReference>
<comment type="caution">
    <text evidence="8">The sequence shown here is derived from an EMBL/GenBank/DDBJ whole genome shotgun (WGS) entry which is preliminary data.</text>
</comment>
<dbReference type="RefSeq" id="WP_036687941.1">
    <property type="nucleotide sequence ID" value="NZ_JNVM01000021.1"/>
</dbReference>
<comment type="similarity">
    <text evidence="2">Belongs to the ETF-QO/FixC family.</text>
</comment>
<dbReference type="GO" id="GO:0016491">
    <property type="term" value="F:oxidoreductase activity"/>
    <property type="evidence" value="ECO:0007669"/>
    <property type="project" value="UniProtKB-KW"/>
</dbReference>
<dbReference type="SUPFAM" id="SSF51905">
    <property type="entry name" value="FAD/NAD(P)-binding domain"/>
    <property type="match status" value="1"/>
</dbReference>
<feature type="domain" description="FAD-binding" evidence="6">
    <location>
        <begin position="5"/>
        <end position="190"/>
    </location>
</feature>
<sequence length="431" mass="48088">MAEKFDVIVVGAGPAGTSCAYTLAKAGVNVLLIERGEYPGSKNVMGGVLYRKTMEDIVPGFYKDAPVERPIVEQRFMMLDKESAVTFSYKGMEWGQEPYNNFTVLRAKFDQWFAEKAVQQGALLVNETVVLECITQDGRVVGVRTDRPDGDLYADVVVLADGVNSLLAKSLGFHKEFRPDEVALAVMEVLKLDRKIIEDRFSLEGDQGCTFEIFGDSTHGILGTAWLYTNKDSLNIGVGAMLSGLIKRKLKPYELLEYVKTHPILRPYIQGSEQQEYLAHLIPEGGYRSMPKVVGDGVIVIGDAAQLVNAIHREGSNMAMASGVLAAETILEAKEAGDYSAARLDKYRARLLDGFVGQDLKKYKDATHHFEKYPHYFEKYIPLMNRTAGELFTVDGTSKREKQRKIWQGIGTAGEKFKIAQDLFKAWRVMK</sequence>
<keyword evidence="3" id="KW-0285">Flavoprotein</keyword>
<evidence type="ECO:0000256" key="4">
    <source>
        <dbReference type="ARBA" id="ARBA00022827"/>
    </source>
</evidence>
<gene>
    <name evidence="8" type="ORF">ET33_15300</name>
</gene>
<keyword evidence="5" id="KW-0560">Oxidoreductase</keyword>
<name>A0A081NYH7_9BACL</name>
<evidence type="ECO:0000256" key="5">
    <source>
        <dbReference type="ARBA" id="ARBA00023002"/>
    </source>
</evidence>
<dbReference type="eggNOG" id="COG0644">
    <property type="taxonomic scope" value="Bacteria"/>
</dbReference>
<dbReference type="PRINTS" id="PR00420">
    <property type="entry name" value="RNGMNOXGNASE"/>
</dbReference>
<accession>A0A081NYH7</accession>
<dbReference type="InterPro" id="IPR002938">
    <property type="entry name" value="FAD-bd"/>
</dbReference>
<proteinExistence type="inferred from homology"/>
<dbReference type="OrthoDB" id="9806565at2"/>
<dbReference type="PANTHER" id="PTHR43624">
    <property type="entry name" value="ELECTRON TRANSFER FLAVOPROTEIN-QUINONE OXIDOREDUCTASE YDIS-RELATED"/>
    <property type="match status" value="1"/>
</dbReference>
<organism evidence="8 9">
    <name type="scientific">Paenibacillus tyrfis</name>
    <dbReference type="NCBI Taxonomy" id="1501230"/>
    <lineage>
        <taxon>Bacteria</taxon>
        <taxon>Bacillati</taxon>
        <taxon>Bacillota</taxon>
        <taxon>Bacilli</taxon>
        <taxon>Bacillales</taxon>
        <taxon>Paenibacillaceae</taxon>
        <taxon>Paenibacillus</taxon>
    </lineage>
</organism>
<evidence type="ECO:0000313" key="8">
    <source>
        <dbReference type="EMBL" id="KEQ23500.1"/>
    </source>
</evidence>
<dbReference type="GO" id="GO:0071949">
    <property type="term" value="F:FAD binding"/>
    <property type="evidence" value="ECO:0007669"/>
    <property type="project" value="InterPro"/>
</dbReference>
<dbReference type="EMBL" id="JNVM01000021">
    <property type="protein sequence ID" value="KEQ23500.1"/>
    <property type="molecule type" value="Genomic_DNA"/>
</dbReference>
<dbReference type="InterPro" id="IPR039651">
    <property type="entry name" value="FixC-like"/>
</dbReference>
<dbReference type="PANTHER" id="PTHR43624:SF2">
    <property type="entry name" value="ELECTRON TRANSFER FLAVOPROTEIN-QUINONE OXIDOREDUCTASE YDIS-RELATED"/>
    <property type="match status" value="1"/>
</dbReference>
<reference evidence="8 9" key="1">
    <citation type="submission" date="2014-06" db="EMBL/GenBank/DDBJ databases">
        <title>Draft genome sequence of Paenibacillus sp. MSt1.</title>
        <authorList>
            <person name="Aw Y.K."/>
            <person name="Ong K.S."/>
            <person name="Gan H.M."/>
            <person name="Lee S.M."/>
        </authorList>
    </citation>
    <scope>NUCLEOTIDE SEQUENCE [LARGE SCALE GENOMIC DNA]</scope>
    <source>
        <strain evidence="8 9">MSt1</strain>
    </source>
</reference>
<keyword evidence="4" id="KW-0274">FAD</keyword>
<evidence type="ECO:0000256" key="2">
    <source>
        <dbReference type="ARBA" id="ARBA00006796"/>
    </source>
</evidence>
<evidence type="ECO:0000259" key="6">
    <source>
        <dbReference type="Pfam" id="PF01494"/>
    </source>
</evidence>